<gene>
    <name evidence="1" type="ORF">HHI36_017224</name>
</gene>
<comment type="caution">
    <text evidence="1">The sequence shown here is derived from an EMBL/GenBank/DDBJ whole genome shotgun (WGS) entry which is preliminary data.</text>
</comment>
<evidence type="ECO:0000313" key="2">
    <source>
        <dbReference type="Proteomes" id="UP001516400"/>
    </source>
</evidence>
<proteinExistence type="predicted"/>
<evidence type="ECO:0008006" key="3">
    <source>
        <dbReference type="Google" id="ProtNLM"/>
    </source>
</evidence>
<keyword evidence="2" id="KW-1185">Reference proteome</keyword>
<sequence>MRAIAAVQIGKGANSAARIFNIPSRILRCRLHNNDQSKKAMGPTGIFGEANELKLVAHIKALQKTGLVATRDDIRSLAFDSATKLKLKHRFNLEKKKGWMRLV</sequence>
<evidence type="ECO:0000313" key="1">
    <source>
        <dbReference type="EMBL" id="KAL3279715.1"/>
    </source>
</evidence>
<dbReference type="Proteomes" id="UP001516400">
    <property type="component" value="Unassembled WGS sequence"/>
</dbReference>
<dbReference type="AlphaFoldDB" id="A0ABD2NM75"/>
<organism evidence="1 2">
    <name type="scientific">Cryptolaemus montrouzieri</name>
    <dbReference type="NCBI Taxonomy" id="559131"/>
    <lineage>
        <taxon>Eukaryota</taxon>
        <taxon>Metazoa</taxon>
        <taxon>Ecdysozoa</taxon>
        <taxon>Arthropoda</taxon>
        <taxon>Hexapoda</taxon>
        <taxon>Insecta</taxon>
        <taxon>Pterygota</taxon>
        <taxon>Neoptera</taxon>
        <taxon>Endopterygota</taxon>
        <taxon>Coleoptera</taxon>
        <taxon>Polyphaga</taxon>
        <taxon>Cucujiformia</taxon>
        <taxon>Coccinelloidea</taxon>
        <taxon>Coccinellidae</taxon>
        <taxon>Scymninae</taxon>
        <taxon>Scymnini</taxon>
        <taxon>Cryptolaemus</taxon>
    </lineage>
</organism>
<name>A0ABD2NM75_9CUCU</name>
<dbReference type="EMBL" id="JABFTP020000124">
    <property type="protein sequence ID" value="KAL3279715.1"/>
    <property type="molecule type" value="Genomic_DNA"/>
</dbReference>
<protein>
    <recommendedName>
        <fullName evidence="3">HTH psq-type domain-containing protein</fullName>
    </recommendedName>
</protein>
<accession>A0ABD2NM75</accession>
<reference evidence="1 2" key="1">
    <citation type="journal article" date="2021" name="BMC Biol.">
        <title>Horizontally acquired antibacterial genes associated with adaptive radiation of ladybird beetles.</title>
        <authorList>
            <person name="Li H.S."/>
            <person name="Tang X.F."/>
            <person name="Huang Y.H."/>
            <person name="Xu Z.Y."/>
            <person name="Chen M.L."/>
            <person name="Du X.Y."/>
            <person name="Qiu B.Y."/>
            <person name="Chen P.T."/>
            <person name="Zhang W."/>
            <person name="Slipinski A."/>
            <person name="Escalona H.E."/>
            <person name="Waterhouse R.M."/>
            <person name="Zwick A."/>
            <person name="Pang H."/>
        </authorList>
    </citation>
    <scope>NUCLEOTIDE SEQUENCE [LARGE SCALE GENOMIC DNA]</scope>
    <source>
        <strain evidence="1">SYSU2018</strain>
    </source>
</reference>